<dbReference type="InterPro" id="IPR011047">
    <property type="entry name" value="Quinoprotein_ADH-like_sf"/>
</dbReference>
<dbReference type="GO" id="GO:0036064">
    <property type="term" value="C:ciliary basal body"/>
    <property type="evidence" value="ECO:0007669"/>
    <property type="project" value="TreeGrafter"/>
</dbReference>
<feature type="domain" description="Ciliary BBSome complex subunit 2 N-terminal" evidence="8">
    <location>
        <begin position="21"/>
        <end position="120"/>
    </location>
</feature>
<evidence type="ECO:0000259" key="8">
    <source>
        <dbReference type="Pfam" id="PF14781"/>
    </source>
</evidence>
<dbReference type="Pfam" id="PF23353">
    <property type="entry name" value="BBS2_hp"/>
    <property type="match status" value="1"/>
</dbReference>
<keyword evidence="3" id="KW-0963">Cytoplasm</keyword>
<proteinExistence type="predicted"/>
<dbReference type="InterPro" id="IPR055379">
    <property type="entry name" value="BBS2_pf_dom"/>
</dbReference>
<dbReference type="SUPFAM" id="SSF50998">
    <property type="entry name" value="Quinoprotein alcohol dehydrogenase-like"/>
    <property type="match status" value="1"/>
</dbReference>
<dbReference type="PIRSF" id="PIRSF013684">
    <property type="entry name" value="BBS2"/>
    <property type="match status" value="1"/>
</dbReference>
<evidence type="ECO:0000256" key="1">
    <source>
        <dbReference type="ARBA" id="ARBA00004138"/>
    </source>
</evidence>
<evidence type="ECO:0000256" key="3">
    <source>
        <dbReference type="ARBA" id="ARBA00022490"/>
    </source>
</evidence>
<dbReference type="PANTHER" id="PTHR32465:SF0">
    <property type="entry name" value="BARDET-BIEDL SYNDROME 2 PROTEIN"/>
    <property type="match status" value="1"/>
</dbReference>
<comment type="subcellular location">
    <subcellularLocation>
        <location evidence="1">Cell projection</location>
        <location evidence="1">Cilium</location>
    </subcellularLocation>
    <subcellularLocation>
        <location evidence="2">Cytoplasm</location>
        <location evidence="2">Cytoskeleton</location>
    </subcellularLocation>
</comment>
<keyword evidence="6" id="KW-0966">Cell projection</keyword>
<feature type="domain" description="Ciliary BBSome complex subunit 2 middle region" evidence="10">
    <location>
        <begin position="159"/>
        <end position="266"/>
    </location>
</feature>
<keyword evidence="5" id="KW-0206">Cytoskeleton</keyword>
<evidence type="ECO:0000256" key="5">
    <source>
        <dbReference type="ARBA" id="ARBA00023212"/>
    </source>
</evidence>
<accession>A0A7S0QX50</accession>
<feature type="domain" description="BBS2 hairpin" evidence="13">
    <location>
        <begin position="575"/>
        <end position="672"/>
    </location>
</feature>
<dbReference type="Pfam" id="PF14783">
    <property type="entry name" value="BBS2_Mid"/>
    <property type="match status" value="1"/>
</dbReference>
<feature type="domain" description="BBS2 platform" evidence="11">
    <location>
        <begin position="472"/>
        <end position="563"/>
    </location>
</feature>
<evidence type="ECO:0000259" key="11">
    <source>
        <dbReference type="Pfam" id="PF23350"/>
    </source>
</evidence>
<reference evidence="14" key="1">
    <citation type="submission" date="2021-01" db="EMBL/GenBank/DDBJ databases">
        <authorList>
            <person name="Corre E."/>
            <person name="Pelletier E."/>
            <person name="Niang G."/>
            <person name="Scheremetjew M."/>
            <person name="Finn R."/>
            <person name="Kale V."/>
            <person name="Holt S."/>
            <person name="Cochrane G."/>
            <person name="Meng A."/>
            <person name="Brown T."/>
            <person name="Cohen L."/>
        </authorList>
    </citation>
    <scope>NUCLEOTIDE SEQUENCE</scope>
    <source>
        <strain evidence="14">CCMP722</strain>
    </source>
</reference>
<evidence type="ECO:0000256" key="2">
    <source>
        <dbReference type="ARBA" id="ARBA00004245"/>
    </source>
</evidence>
<dbReference type="GO" id="GO:1905515">
    <property type="term" value="P:non-motile cilium assembly"/>
    <property type="evidence" value="ECO:0007669"/>
    <property type="project" value="InterPro"/>
</dbReference>
<dbReference type="GO" id="GO:0034464">
    <property type="term" value="C:BBSome"/>
    <property type="evidence" value="ECO:0007669"/>
    <property type="project" value="InterPro"/>
</dbReference>
<dbReference type="EMBL" id="HBFA01006670">
    <property type="protein sequence ID" value="CAD8654469.1"/>
    <property type="molecule type" value="Transcribed_RNA"/>
</dbReference>
<dbReference type="Gene3D" id="2.130.10.10">
    <property type="entry name" value="YVTN repeat-like/Quinoprotein amine dehydrogenase"/>
    <property type="match status" value="1"/>
</dbReference>
<protein>
    <recommendedName>
        <fullName evidence="15">Bardet-Biedl syndrome 2 protein homolog</fullName>
    </recommendedName>
</protein>
<evidence type="ECO:0000313" key="14">
    <source>
        <dbReference type="EMBL" id="CAD8654469.1"/>
    </source>
</evidence>
<evidence type="ECO:0008006" key="15">
    <source>
        <dbReference type="Google" id="ProtNLM"/>
    </source>
</evidence>
<dbReference type="GO" id="GO:0016020">
    <property type="term" value="C:membrane"/>
    <property type="evidence" value="ECO:0007669"/>
    <property type="project" value="TreeGrafter"/>
</dbReference>
<evidence type="ECO:0000256" key="6">
    <source>
        <dbReference type="ARBA" id="ARBA00023273"/>
    </source>
</evidence>
<evidence type="ECO:0000256" key="4">
    <source>
        <dbReference type="ARBA" id="ARBA00023069"/>
    </source>
</evidence>
<keyword evidence="4" id="KW-0969">Cilium</keyword>
<feature type="domain" description="BBS2 GAE" evidence="9">
    <location>
        <begin position="384"/>
        <end position="469"/>
    </location>
</feature>
<evidence type="ECO:0000259" key="10">
    <source>
        <dbReference type="Pfam" id="PF14783"/>
    </source>
</evidence>
<feature type="coiled-coil region" evidence="7">
    <location>
        <begin position="332"/>
        <end position="359"/>
    </location>
</feature>
<dbReference type="InterPro" id="IPR015943">
    <property type="entry name" value="WD40/YVTN_repeat-like_dom_sf"/>
</dbReference>
<dbReference type="Pfam" id="PF14782">
    <property type="entry name" value="BBS2_GAE"/>
    <property type="match status" value="1"/>
</dbReference>
<dbReference type="InterPro" id="IPR029430">
    <property type="entry name" value="BBS2_N"/>
</dbReference>
<dbReference type="InterPro" id="IPR016616">
    <property type="entry name" value="Bardet-Biedl_syndrome_2_prot"/>
</dbReference>
<organism evidence="14">
    <name type="scientific">Pyramimonas obovata</name>
    <dbReference type="NCBI Taxonomy" id="1411642"/>
    <lineage>
        <taxon>Eukaryota</taxon>
        <taxon>Viridiplantae</taxon>
        <taxon>Chlorophyta</taxon>
        <taxon>Pyramimonadophyceae</taxon>
        <taxon>Pyramimonadales</taxon>
        <taxon>Pyramimonadaceae</taxon>
        <taxon>Pyramimonas</taxon>
        <taxon>Pyramimonas incertae sedis</taxon>
    </lineage>
</organism>
<dbReference type="GO" id="GO:0031514">
    <property type="term" value="C:motile cilium"/>
    <property type="evidence" value="ECO:0007669"/>
    <property type="project" value="TreeGrafter"/>
</dbReference>
<dbReference type="AlphaFoldDB" id="A0A7S0QX50"/>
<dbReference type="PANTHER" id="PTHR32465">
    <property type="entry name" value="BARDET-BIEDL SYNDROME 2 PROTEIN"/>
    <property type="match status" value="1"/>
</dbReference>
<dbReference type="InterPro" id="IPR029333">
    <property type="entry name" value="BBS2_GAE_dom"/>
</dbReference>
<feature type="domain" description="BBS2 C-terminal helix bundle" evidence="12">
    <location>
        <begin position="678"/>
        <end position="703"/>
    </location>
</feature>
<evidence type="ECO:0000259" key="12">
    <source>
        <dbReference type="Pfam" id="PF23351"/>
    </source>
</evidence>
<dbReference type="Pfam" id="PF23351">
    <property type="entry name" value="BBS2_CtH"/>
    <property type="match status" value="1"/>
</dbReference>
<dbReference type="InterPro" id="IPR055381">
    <property type="entry name" value="BBS2_CtH_dom"/>
</dbReference>
<dbReference type="Pfam" id="PF23350">
    <property type="entry name" value="BBS2_pf"/>
    <property type="match status" value="1"/>
</dbReference>
<sequence>MVLIPTFQLHLADRIHPRQACIGKYDGKHPSLTCATSGSKIFIHSPHNIDDTDVKLKSGVRYLNINKTITSLDAAALVDPEGPELLLIGTASDLLAYDVEGNKDHFFKEVADGVNVITHGSIPMVDVPVVVVGGNCSIQGYDAEGNEPFWTVTGDNVSAMIFADVDEDGSTELLVGSEDYAIRIFKNEEVMHETMEADKVIDLCEIHNSLYGYALGNGTVGIYDRATRVWRVKSKHAVTCVQGFDLDADGVPEIVSGWANGKIEVRTDRSGDVLYRDTFPSAVSAVLRADYRCDGREEMIACSLDGEVRGYLPPDVDARGTMMDSNTEEESIAELSQRKQELLYELQSYEKNMALASKQAKGAGDDTGQVVPAGTKLTTVLDVNLQRQCCELVLSTNNECVIKGAVVFAEQLFEGESLFHYEKAPEKKCRVPLSLKKDIAANMLIKAMVGSRTSNVYHVFEVDYTLPKFAMYVPVERREAPEPASSVTFHLNERANRVQLWLEGAFTMPKGADPERISLSFVSLRDGKSLWIDMTSDNGGTFAIKTEDMEAAGEMVQDLCGFLGVTELESIAEFPYEMETFRSVLMQVDEYNAVRLKLTAEMADSSNLVKTLVIKAEDARILNNMGLMHKMYQNLFNLNRELIMEHTKRSTNHQELLAALKEVNQMIQKAARLRVGTPKTRVVAACRNAIKTNNIHSLFKIMKMGDTA</sequence>
<name>A0A7S0QX50_9CHLO</name>
<dbReference type="Pfam" id="PF14781">
    <property type="entry name" value="BBS2_N"/>
    <property type="match status" value="1"/>
</dbReference>
<evidence type="ECO:0000259" key="9">
    <source>
        <dbReference type="Pfam" id="PF14782"/>
    </source>
</evidence>
<evidence type="ECO:0000256" key="7">
    <source>
        <dbReference type="SAM" id="Coils"/>
    </source>
</evidence>
<dbReference type="InterPro" id="IPR055380">
    <property type="entry name" value="BBS2_hp_dom"/>
</dbReference>
<evidence type="ECO:0000259" key="13">
    <source>
        <dbReference type="Pfam" id="PF23353"/>
    </source>
</evidence>
<gene>
    <name evidence="14" type="ORF">POBO1169_LOCUS3472</name>
</gene>
<keyword evidence="7" id="KW-0175">Coiled coil</keyword>
<dbReference type="InterPro" id="IPR029429">
    <property type="entry name" value="BBS2_Mid"/>
</dbReference>